<dbReference type="EMBL" id="CAJOBJ010080265">
    <property type="protein sequence ID" value="CAF4497837.1"/>
    <property type="molecule type" value="Genomic_DNA"/>
</dbReference>
<sequence>IVLCFLEKFRSVLDLPNYSLQRLEDHLINYEERNAVPARLIDYHFILLKRLSLAKNTQREKFDS</sequence>
<evidence type="ECO:0000313" key="1">
    <source>
        <dbReference type="EMBL" id="CAF4497837.1"/>
    </source>
</evidence>
<accession>A0A8S2XFY9</accession>
<comment type="caution">
    <text evidence="1">The sequence shown here is derived from an EMBL/GenBank/DDBJ whole genome shotgun (WGS) entry which is preliminary data.</text>
</comment>
<dbReference type="AlphaFoldDB" id="A0A8S2XFY9"/>
<reference evidence="1" key="1">
    <citation type="submission" date="2021-02" db="EMBL/GenBank/DDBJ databases">
        <authorList>
            <person name="Nowell W R."/>
        </authorList>
    </citation>
    <scope>NUCLEOTIDE SEQUENCE</scope>
</reference>
<name>A0A8S2XFY9_9BILA</name>
<gene>
    <name evidence="1" type="ORF">GIL414_LOCUS34568</name>
</gene>
<evidence type="ECO:0000313" key="2">
    <source>
        <dbReference type="Proteomes" id="UP000681720"/>
    </source>
</evidence>
<feature type="non-terminal residue" evidence="1">
    <location>
        <position position="64"/>
    </location>
</feature>
<feature type="non-terminal residue" evidence="1">
    <location>
        <position position="1"/>
    </location>
</feature>
<proteinExistence type="predicted"/>
<organism evidence="1 2">
    <name type="scientific">Rotaria magnacalcarata</name>
    <dbReference type="NCBI Taxonomy" id="392030"/>
    <lineage>
        <taxon>Eukaryota</taxon>
        <taxon>Metazoa</taxon>
        <taxon>Spiralia</taxon>
        <taxon>Gnathifera</taxon>
        <taxon>Rotifera</taxon>
        <taxon>Eurotatoria</taxon>
        <taxon>Bdelloidea</taxon>
        <taxon>Philodinida</taxon>
        <taxon>Philodinidae</taxon>
        <taxon>Rotaria</taxon>
    </lineage>
</organism>
<dbReference type="Proteomes" id="UP000681720">
    <property type="component" value="Unassembled WGS sequence"/>
</dbReference>
<protein>
    <submittedName>
        <fullName evidence="1">Uncharacterized protein</fullName>
    </submittedName>
</protein>